<keyword evidence="2" id="KW-1185">Reference proteome</keyword>
<dbReference type="EMBL" id="BAAACA010000034">
    <property type="protein sequence ID" value="GAA0611155.1"/>
    <property type="molecule type" value="Genomic_DNA"/>
</dbReference>
<accession>A0ABP3RNK1</accession>
<protein>
    <submittedName>
        <fullName evidence="1">Uncharacterized protein</fullName>
    </submittedName>
</protein>
<reference evidence="2" key="1">
    <citation type="journal article" date="2019" name="Int. J. Syst. Evol. Microbiol.">
        <title>The Global Catalogue of Microorganisms (GCM) 10K type strain sequencing project: providing services to taxonomists for standard genome sequencing and annotation.</title>
        <authorList>
            <consortium name="The Broad Institute Genomics Platform"/>
            <consortium name="The Broad Institute Genome Sequencing Center for Infectious Disease"/>
            <person name="Wu L."/>
            <person name="Ma J."/>
        </authorList>
    </citation>
    <scope>NUCLEOTIDE SEQUENCE [LARGE SCALE GENOMIC DNA]</scope>
    <source>
        <strain evidence="2">JCM 5067</strain>
    </source>
</reference>
<sequence>MLASRMYIWQEFDRIPKHEIRQVITVFHPVWAAADPLLIDAVDAEAAHGSFRNWANITHHLVAGMRKTGADTVTEALVHWVYSKIGGM</sequence>
<name>A0ABP3RNK1_9ACTN</name>
<dbReference type="Proteomes" id="UP001500668">
    <property type="component" value="Unassembled WGS sequence"/>
</dbReference>
<gene>
    <name evidence="1" type="ORF">GCM10010394_46190</name>
</gene>
<comment type="caution">
    <text evidence="1">The sequence shown here is derived from an EMBL/GenBank/DDBJ whole genome shotgun (WGS) entry which is preliminary data.</text>
</comment>
<evidence type="ECO:0000313" key="1">
    <source>
        <dbReference type="EMBL" id="GAA0611155.1"/>
    </source>
</evidence>
<evidence type="ECO:0000313" key="2">
    <source>
        <dbReference type="Proteomes" id="UP001500668"/>
    </source>
</evidence>
<proteinExistence type="predicted"/>
<organism evidence="1 2">
    <name type="scientific">Streptomyces crystallinus</name>
    <dbReference type="NCBI Taxonomy" id="68191"/>
    <lineage>
        <taxon>Bacteria</taxon>
        <taxon>Bacillati</taxon>
        <taxon>Actinomycetota</taxon>
        <taxon>Actinomycetes</taxon>
        <taxon>Kitasatosporales</taxon>
        <taxon>Streptomycetaceae</taxon>
        <taxon>Streptomyces</taxon>
    </lineage>
</organism>
<dbReference type="RefSeq" id="WP_344076145.1">
    <property type="nucleotide sequence ID" value="NZ_BAAACA010000034.1"/>
</dbReference>